<name>A0AA39W7H5_ACESA</name>
<feature type="compositionally biased region" description="Pro residues" evidence="1">
    <location>
        <begin position="36"/>
        <end position="45"/>
    </location>
</feature>
<feature type="compositionally biased region" description="Low complexity" evidence="1">
    <location>
        <begin position="46"/>
        <end position="55"/>
    </location>
</feature>
<sequence length="128" mass="13656">MHGDFNSAALSSSRAPATAPVTASVSPPETVKISPSPVPPTPTDAPNPSITQPSSAPSPPATLPSHTTNQPSLVPTPNTAANNTHTMHLNEQEIDGATPKRDLWRNRLRCYYEHRRGANTDIAYQPTL</sequence>
<gene>
    <name evidence="2" type="ORF">LWI29_021651</name>
</gene>
<reference evidence="2" key="1">
    <citation type="journal article" date="2022" name="Plant J.">
        <title>Strategies of tolerance reflected in two North American maple genomes.</title>
        <authorList>
            <person name="McEvoy S.L."/>
            <person name="Sezen U.U."/>
            <person name="Trouern-Trend A."/>
            <person name="McMahon S.M."/>
            <person name="Schaberg P.G."/>
            <person name="Yang J."/>
            <person name="Wegrzyn J.L."/>
            <person name="Swenson N.G."/>
        </authorList>
    </citation>
    <scope>NUCLEOTIDE SEQUENCE</scope>
    <source>
        <strain evidence="2">NS2018</strain>
    </source>
</reference>
<dbReference type="EMBL" id="JAUESC010000002">
    <property type="protein sequence ID" value="KAK0604991.1"/>
    <property type="molecule type" value="Genomic_DNA"/>
</dbReference>
<proteinExistence type="predicted"/>
<feature type="region of interest" description="Disordered" evidence="1">
    <location>
        <begin position="1"/>
        <end position="102"/>
    </location>
</feature>
<organism evidence="2 3">
    <name type="scientific">Acer saccharum</name>
    <name type="common">Sugar maple</name>
    <dbReference type="NCBI Taxonomy" id="4024"/>
    <lineage>
        <taxon>Eukaryota</taxon>
        <taxon>Viridiplantae</taxon>
        <taxon>Streptophyta</taxon>
        <taxon>Embryophyta</taxon>
        <taxon>Tracheophyta</taxon>
        <taxon>Spermatophyta</taxon>
        <taxon>Magnoliopsida</taxon>
        <taxon>eudicotyledons</taxon>
        <taxon>Gunneridae</taxon>
        <taxon>Pentapetalae</taxon>
        <taxon>rosids</taxon>
        <taxon>malvids</taxon>
        <taxon>Sapindales</taxon>
        <taxon>Sapindaceae</taxon>
        <taxon>Hippocastanoideae</taxon>
        <taxon>Acereae</taxon>
        <taxon>Acer</taxon>
    </lineage>
</organism>
<reference evidence="2" key="2">
    <citation type="submission" date="2023-06" db="EMBL/GenBank/DDBJ databases">
        <authorList>
            <person name="Swenson N.G."/>
            <person name="Wegrzyn J.L."/>
            <person name="Mcevoy S.L."/>
        </authorList>
    </citation>
    <scope>NUCLEOTIDE SEQUENCE</scope>
    <source>
        <strain evidence="2">NS2018</strain>
        <tissue evidence="2">Leaf</tissue>
    </source>
</reference>
<evidence type="ECO:0000313" key="2">
    <source>
        <dbReference type="EMBL" id="KAK0604991.1"/>
    </source>
</evidence>
<feature type="compositionally biased region" description="Polar residues" evidence="1">
    <location>
        <begin position="8"/>
        <end position="27"/>
    </location>
</feature>
<feature type="compositionally biased region" description="Low complexity" evidence="1">
    <location>
        <begin position="75"/>
        <end position="84"/>
    </location>
</feature>
<dbReference type="Proteomes" id="UP001168877">
    <property type="component" value="Unassembled WGS sequence"/>
</dbReference>
<dbReference type="AlphaFoldDB" id="A0AA39W7H5"/>
<protein>
    <submittedName>
        <fullName evidence="2">Uncharacterized protein</fullName>
    </submittedName>
</protein>
<accession>A0AA39W7H5</accession>
<keyword evidence="3" id="KW-1185">Reference proteome</keyword>
<evidence type="ECO:0000256" key="1">
    <source>
        <dbReference type="SAM" id="MobiDB-lite"/>
    </source>
</evidence>
<evidence type="ECO:0000313" key="3">
    <source>
        <dbReference type="Proteomes" id="UP001168877"/>
    </source>
</evidence>
<comment type="caution">
    <text evidence="2">The sequence shown here is derived from an EMBL/GenBank/DDBJ whole genome shotgun (WGS) entry which is preliminary data.</text>
</comment>